<keyword evidence="4" id="KW-1185">Reference proteome</keyword>
<dbReference type="SUPFAM" id="SSF143011">
    <property type="entry name" value="RelE-like"/>
    <property type="match status" value="1"/>
</dbReference>
<dbReference type="RefSeq" id="WP_354557738.1">
    <property type="nucleotide sequence ID" value="NZ_JBEPMB010000006.1"/>
</dbReference>
<dbReference type="InterPro" id="IPR007712">
    <property type="entry name" value="RelE/ParE_toxin"/>
</dbReference>
<sequence length="89" mass="10524">MAWTIEYNAAARKSVERLDSEVRKRIKRFLEERVAVLEDPRQIGDALKGTALGHLWRYRVGDYRVLCDIQDNKLVVLVVDIDHRKQVYR</sequence>
<dbReference type="Pfam" id="PF05016">
    <property type="entry name" value="ParE_toxin"/>
    <property type="match status" value="1"/>
</dbReference>
<protein>
    <submittedName>
        <fullName evidence="3">mRNA interferase RelE/StbE</fullName>
    </submittedName>
</protein>
<evidence type="ECO:0000256" key="1">
    <source>
        <dbReference type="ARBA" id="ARBA00006226"/>
    </source>
</evidence>
<evidence type="ECO:0000313" key="3">
    <source>
        <dbReference type="EMBL" id="MET3615265.1"/>
    </source>
</evidence>
<gene>
    <name evidence="3" type="ORF">ABID16_003608</name>
</gene>
<dbReference type="EMBL" id="JBEPMB010000006">
    <property type="protein sequence ID" value="MET3615265.1"/>
    <property type="molecule type" value="Genomic_DNA"/>
</dbReference>
<dbReference type="Gene3D" id="3.30.2310.20">
    <property type="entry name" value="RelE-like"/>
    <property type="match status" value="1"/>
</dbReference>
<name>A0ABV2J3C1_9HYPH</name>
<dbReference type="PANTHER" id="PTHR35601">
    <property type="entry name" value="TOXIN RELE"/>
    <property type="match status" value="1"/>
</dbReference>
<organism evidence="3 4">
    <name type="scientific">Rhizobium aquaticum</name>
    <dbReference type="NCBI Taxonomy" id="1549636"/>
    <lineage>
        <taxon>Bacteria</taxon>
        <taxon>Pseudomonadati</taxon>
        <taxon>Pseudomonadota</taxon>
        <taxon>Alphaproteobacteria</taxon>
        <taxon>Hyphomicrobiales</taxon>
        <taxon>Rhizobiaceae</taxon>
        <taxon>Rhizobium/Agrobacterium group</taxon>
        <taxon>Rhizobium</taxon>
    </lineage>
</organism>
<evidence type="ECO:0000256" key="2">
    <source>
        <dbReference type="ARBA" id="ARBA00022649"/>
    </source>
</evidence>
<proteinExistence type="inferred from homology"/>
<reference evidence="3 4" key="1">
    <citation type="submission" date="2024-06" db="EMBL/GenBank/DDBJ databases">
        <title>Genomic Encyclopedia of Type Strains, Phase IV (KMG-IV): sequencing the most valuable type-strain genomes for metagenomic binning, comparative biology and taxonomic classification.</title>
        <authorList>
            <person name="Goeker M."/>
        </authorList>
    </citation>
    <scope>NUCLEOTIDE SEQUENCE [LARGE SCALE GENOMIC DNA]</scope>
    <source>
        <strain evidence="3 4">DSM 29780</strain>
    </source>
</reference>
<accession>A0ABV2J3C1</accession>
<dbReference type="Proteomes" id="UP001549047">
    <property type="component" value="Unassembled WGS sequence"/>
</dbReference>
<comment type="similarity">
    <text evidence="1">Belongs to the RelE toxin family.</text>
</comment>
<dbReference type="PANTHER" id="PTHR35601:SF1">
    <property type="entry name" value="TOXIN RELE"/>
    <property type="match status" value="1"/>
</dbReference>
<comment type="caution">
    <text evidence="3">The sequence shown here is derived from an EMBL/GenBank/DDBJ whole genome shotgun (WGS) entry which is preliminary data.</text>
</comment>
<dbReference type="NCBIfam" id="TIGR02385">
    <property type="entry name" value="RelE_StbE"/>
    <property type="match status" value="1"/>
</dbReference>
<evidence type="ECO:0000313" key="4">
    <source>
        <dbReference type="Proteomes" id="UP001549047"/>
    </source>
</evidence>
<dbReference type="InterPro" id="IPR035093">
    <property type="entry name" value="RelE/ParE_toxin_dom_sf"/>
</dbReference>
<keyword evidence="2" id="KW-1277">Toxin-antitoxin system</keyword>